<dbReference type="SUPFAM" id="SSF55073">
    <property type="entry name" value="Nucleotide cyclase"/>
    <property type="match status" value="1"/>
</dbReference>
<dbReference type="PANTHER" id="PTHR45138">
    <property type="entry name" value="REGULATORY COMPONENTS OF SENSORY TRANSDUCTION SYSTEM"/>
    <property type="match status" value="1"/>
</dbReference>
<dbReference type="Gene3D" id="3.30.70.270">
    <property type="match status" value="1"/>
</dbReference>
<organism evidence="5 6">
    <name type="scientific">Proteobacteria bacterium 228</name>
    <dbReference type="NCBI Taxonomy" id="2083153"/>
    <lineage>
        <taxon>Bacteria</taxon>
        <taxon>Pseudomonadati</taxon>
        <taxon>Pseudomonadota</taxon>
    </lineage>
</organism>
<evidence type="ECO:0000313" key="5">
    <source>
        <dbReference type="EMBL" id="PPC78096.1"/>
    </source>
</evidence>
<gene>
    <name evidence="5" type="ORF">C4K68_06715</name>
</gene>
<comment type="caution">
    <text evidence="5">The sequence shown here is derived from an EMBL/GenBank/DDBJ whole genome shotgun (WGS) entry which is preliminary data.</text>
</comment>
<dbReference type="InterPro" id="IPR043128">
    <property type="entry name" value="Rev_trsase/Diguanyl_cyclase"/>
</dbReference>
<dbReference type="SMART" id="SM00028">
    <property type="entry name" value="TPR"/>
    <property type="match status" value="5"/>
</dbReference>
<feature type="coiled-coil region" evidence="3">
    <location>
        <begin position="361"/>
        <end position="407"/>
    </location>
</feature>
<comment type="catalytic activity">
    <reaction evidence="2">
        <text>2 GTP = 3',3'-c-di-GMP + 2 diphosphate</text>
        <dbReference type="Rhea" id="RHEA:24898"/>
        <dbReference type="ChEBI" id="CHEBI:33019"/>
        <dbReference type="ChEBI" id="CHEBI:37565"/>
        <dbReference type="ChEBI" id="CHEBI:58805"/>
        <dbReference type="EC" id="2.7.7.65"/>
    </reaction>
</comment>
<dbReference type="Pfam" id="PF00990">
    <property type="entry name" value="GGDEF"/>
    <property type="match status" value="1"/>
</dbReference>
<dbReference type="EMBL" id="PRLP01000020">
    <property type="protein sequence ID" value="PPC78096.1"/>
    <property type="molecule type" value="Genomic_DNA"/>
</dbReference>
<reference evidence="5 6" key="1">
    <citation type="submission" date="2018-02" db="EMBL/GenBank/DDBJ databases">
        <title>novel marine gammaproteobacteria from coastal saline agro ecosystem.</title>
        <authorList>
            <person name="Krishnan R."/>
            <person name="Ramesh Kumar N."/>
        </authorList>
    </citation>
    <scope>NUCLEOTIDE SEQUENCE [LARGE SCALE GENOMIC DNA]</scope>
    <source>
        <strain evidence="5 6">228</strain>
    </source>
</reference>
<proteinExistence type="predicted"/>
<dbReference type="PROSITE" id="PS50887">
    <property type="entry name" value="GGDEF"/>
    <property type="match status" value="1"/>
</dbReference>
<name>A0A2S5KV12_9PROT</name>
<keyword evidence="3" id="KW-0175">Coiled coil</keyword>
<evidence type="ECO:0000259" key="4">
    <source>
        <dbReference type="PROSITE" id="PS50887"/>
    </source>
</evidence>
<feature type="domain" description="GGDEF" evidence="4">
    <location>
        <begin position="431"/>
        <end position="560"/>
    </location>
</feature>
<dbReference type="Pfam" id="PF13424">
    <property type="entry name" value="TPR_12"/>
    <property type="match status" value="1"/>
</dbReference>
<dbReference type="InterPro" id="IPR050469">
    <property type="entry name" value="Diguanylate_Cyclase"/>
</dbReference>
<dbReference type="AlphaFoldDB" id="A0A2S5KV12"/>
<dbReference type="EC" id="2.7.7.65" evidence="1"/>
<dbReference type="NCBIfam" id="TIGR00254">
    <property type="entry name" value="GGDEF"/>
    <property type="match status" value="1"/>
</dbReference>
<dbReference type="Proteomes" id="UP000238196">
    <property type="component" value="Unassembled WGS sequence"/>
</dbReference>
<dbReference type="SMART" id="SM00267">
    <property type="entry name" value="GGDEF"/>
    <property type="match status" value="1"/>
</dbReference>
<evidence type="ECO:0000256" key="1">
    <source>
        <dbReference type="ARBA" id="ARBA00012528"/>
    </source>
</evidence>
<evidence type="ECO:0000256" key="3">
    <source>
        <dbReference type="SAM" id="Coils"/>
    </source>
</evidence>
<evidence type="ECO:0000256" key="2">
    <source>
        <dbReference type="ARBA" id="ARBA00034247"/>
    </source>
</evidence>
<dbReference type="SUPFAM" id="SSF48452">
    <property type="entry name" value="TPR-like"/>
    <property type="match status" value="2"/>
</dbReference>
<dbReference type="CDD" id="cd01949">
    <property type="entry name" value="GGDEF"/>
    <property type="match status" value="1"/>
</dbReference>
<dbReference type="Gene3D" id="1.25.40.10">
    <property type="entry name" value="Tetratricopeptide repeat domain"/>
    <property type="match status" value="1"/>
</dbReference>
<protein>
    <recommendedName>
        <fullName evidence="1">diguanylate cyclase</fullName>
        <ecNumber evidence="1">2.7.7.65</ecNumber>
    </recommendedName>
</protein>
<dbReference type="InterPro" id="IPR000160">
    <property type="entry name" value="GGDEF_dom"/>
</dbReference>
<dbReference type="OrthoDB" id="6191081at2"/>
<dbReference type="InterPro" id="IPR011990">
    <property type="entry name" value="TPR-like_helical_dom_sf"/>
</dbReference>
<evidence type="ECO:0000313" key="6">
    <source>
        <dbReference type="Proteomes" id="UP000238196"/>
    </source>
</evidence>
<accession>A0A2S5KV12</accession>
<dbReference type="InterPro" id="IPR029787">
    <property type="entry name" value="Nucleotide_cyclase"/>
</dbReference>
<dbReference type="PANTHER" id="PTHR45138:SF9">
    <property type="entry name" value="DIGUANYLATE CYCLASE DGCM-RELATED"/>
    <property type="match status" value="1"/>
</dbReference>
<dbReference type="InterPro" id="IPR019734">
    <property type="entry name" value="TPR_rpt"/>
</dbReference>
<sequence length="560" mass="63146">MTRHSASHQEQQLQQLLDQAEQLRLSGNYRQGSMLAGQAAELAKTHNLPLLEAQARQLLAAQLIRLGQYQTAVTAFSQAITLWSHCHVEDRLAETLTQQAFAYMELGLYEEAMQGLAQSMEIARRLDDTYLLFWAQNRIGIVHEQLGNFDKSIAFLLRALSLSERLGAEERFCILNNLASTSATHARHLWNEHQQNSELFTDAVNQGLVHARRALQLAQEASHPYRQAISLANYAMLGVFNGDLAHARMLLDQSTALAAQHGYQALVHDAEVIQARAHLYSGDTALAVAHFEQLLPALIEHAERPVLLNIYHEISEAYETMQQPLKALEYYKHYHQLEREQRSVIANTRAQFMTDMTELSEIRLNAERAHLEAELERLRMQESEAEKQALLRTIDELARQANEDELTGLKNRRFASYDLRQRLQQLQSEPGTACLALLDLDWFKQINDQHGHPVGDQVLRQVAQTISRQLNEHSLLARFGGEEFVLLTDLSLPAMQTLCEQIRVSLGSQRFGSGRAAIQVTLSIGVTDLRQDDTPLSVLERADKALYSAKASGRNQVASG</sequence>
<dbReference type="FunFam" id="3.30.70.270:FF:000001">
    <property type="entry name" value="Diguanylate cyclase domain protein"/>
    <property type="match status" value="1"/>
</dbReference>
<dbReference type="GO" id="GO:0052621">
    <property type="term" value="F:diguanylate cyclase activity"/>
    <property type="evidence" value="ECO:0007669"/>
    <property type="project" value="UniProtKB-EC"/>
</dbReference>